<name>A0A1H6J9A7_9ACTN</name>
<dbReference type="Proteomes" id="UP000199135">
    <property type="component" value="Unassembled WGS sequence"/>
</dbReference>
<dbReference type="Gene3D" id="3.40.50.720">
    <property type="entry name" value="NAD(P)-binding Rossmann-like Domain"/>
    <property type="match status" value="1"/>
</dbReference>
<organism evidence="1 2">
    <name type="scientific">Parafannyhessea umbonata</name>
    <dbReference type="NCBI Taxonomy" id="604330"/>
    <lineage>
        <taxon>Bacteria</taxon>
        <taxon>Bacillati</taxon>
        <taxon>Actinomycetota</taxon>
        <taxon>Coriobacteriia</taxon>
        <taxon>Coriobacteriales</taxon>
        <taxon>Atopobiaceae</taxon>
        <taxon>Parafannyhessea</taxon>
    </lineage>
</organism>
<sequence length="212" mass="23001">MVSRIGRLYRRYRDAVEPKVLPEVTIERSDEVVADRRVLVIGSGNLAKCVAESVRYSGSRVDHFDLSLSSSGYSVTYDGAVIVSKLTSILERRNGDKHISSAATGELEKLYFANQFACKRLQRGCAIVNIVCSDSGCFWKEEIEGLTRGVAMAAADVGVSVNTIQLVSRTGEPDNSSTPVWDDLTSSVLFYLSKAGVMATGNVARHVVDDAS</sequence>
<evidence type="ECO:0000313" key="1">
    <source>
        <dbReference type="EMBL" id="SEH55532.1"/>
    </source>
</evidence>
<evidence type="ECO:0000313" key="2">
    <source>
        <dbReference type="Proteomes" id="UP000199135"/>
    </source>
</evidence>
<dbReference type="EMBL" id="FNWT01000005">
    <property type="protein sequence ID" value="SEH55532.1"/>
    <property type="molecule type" value="Genomic_DNA"/>
</dbReference>
<protein>
    <submittedName>
        <fullName evidence="1">Uncharacterized protein</fullName>
    </submittedName>
</protein>
<comment type="caution">
    <text evidence="1">The sequence shown here is derived from an EMBL/GenBank/DDBJ whole genome shotgun (WGS) entry which is preliminary data.</text>
</comment>
<keyword evidence="2" id="KW-1185">Reference proteome</keyword>
<accession>A0A1H6J9A7</accession>
<proteinExistence type="predicted"/>
<gene>
    <name evidence="1" type="ORF">SAMN05216447_105116</name>
</gene>
<reference evidence="1 2" key="1">
    <citation type="submission" date="2016-10" db="EMBL/GenBank/DDBJ databases">
        <authorList>
            <person name="Varghese N."/>
            <person name="Submissions S."/>
        </authorList>
    </citation>
    <scope>NUCLEOTIDE SEQUENCE [LARGE SCALE GENOMIC DNA]</scope>
    <source>
        <strain evidence="1 2">WCP15</strain>
    </source>
</reference>